<comment type="caution">
    <text evidence="1">The sequence shown here is derived from an EMBL/GenBank/DDBJ whole genome shotgun (WGS) entry which is preliminary data.</text>
</comment>
<proteinExistence type="predicted"/>
<protein>
    <submittedName>
        <fullName evidence="1">Uncharacterized protein</fullName>
    </submittedName>
</protein>
<organism evidence="1 2">
    <name type="scientific">Candidatus Wolfebacteria bacterium CG_4_10_14_0_2_um_filter_39_18</name>
    <dbReference type="NCBI Taxonomy" id="1975061"/>
    <lineage>
        <taxon>Bacteria</taxon>
        <taxon>Candidatus Wolfeibacteriota</taxon>
    </lineage>
</organism>
<dbReference type="EMBL" id="PFNM01000035">
    <property type="protein sequence ID" value="PIZ44830.1"/>
    <property type="molecule type" value="Genomic_DNA"/>
</dbReference>
<dbReference type="AlphaFoldDB" id="A0A2M7TFU6"/>
<reference evidence="2" key="1">
    <citation type="submission" date="2017-09" db="EMBL/GenBank/DDBJ databases">
        <title>Depth-based differentiation of microbial function through sediment-hosted aquifers and enrichment of novel symbionts in the deep terrestrial subsurface.</title>
        <authorList>
            <person name="Probst A.J."/>
            <person name="Ladd B."/>
            <person name="Jarett J.K."/>
            <person name="Geller-Mcgrath D.E."/>
            <person name="Sieber C.M.K."/>
            <person name="Emerson J.B."/>
            <person name="Anantharaman K."/>
            <person name="Thomas B.C."/>
            <person name="Malmstrom R."/>
            <person name="Stieglmeier M."/>
            <person name="Klingl A."/>
            <person name="Woyke T."/>
            <person name="Ryan C.M."/>
            <person name="Banfield J.F."/>
        </authorList>
    </citation>
    <scope>NUCLEOTIDE SEQUENCE [LARGE SCALE GENOMIC DNA]</scope>
</reference>
<sequence length="159" mass="16463">MMSIATATRIVIVAVPTAEWSFAANWTVFCITERQSAGATGGSSHASGSLLVPPDGSMTQKIFIRLVNPPMFLATRIIVGVSTAQWSFAANGTALFITARQPAGASGLSIPTNGILGVPADGSMTKKIFIRLKNANPALPGSLAIATSLFLSVKVTTTK</sequence>
<evidence type="ECO:0000313" key="1">
    <source>
        <dbReference type="EMBL" id="PIZ44830.1"/>
    </source>
</evidence>
<evidence type="ECO:0000313" key="2">
    <source>
        <dbReference type="Proteomes" id="UP000230553"/>
    </source>
</evidence>
<accession>A0A2M7TFU6</accession>
<name>A0A2M7TFU6_9BACT</name>
<dbReference type="Proteomes" id="UP000230553">
    <property type="component" value="Unassembled WGS sequence"/>
</dbReference>
<gene>
    <name evidence="1" type="ORF">COY31_01740</name>
</gene>